<keyword evidence="2" id="KW-1185">Reference proteome</keyword>
<accession>A0A5E4R3J8</accession>
<reference evidence="1 2" key="1">
    <citation type="submission" date="2017-07" db="EMBL/GenBank/DDBJ databases">
        <authorList>
            <person name="Talla V."/>
            <person name="Backstrom N."/>
        </authorList>
    </citation>
    <scope>NUCLEOTIDE SEQUENCE [LARGE SCALE GENOMIC DNA]</scope>
</reference>
<dbReference type="AlphaFoldDB" id="A0A5E4R3J8"/>
<dbReference type="EMBL" id="FZQP02006870">
    <property type="protein sequence ID" value="VVD04554.1"/>
    <property type="molecule type" value="Genomic_DNA"/>
</dbReference>
<sequence>MENKRRRKVMKLMGGILHPVFQVPAHPAKEKPPINVVGDVGRYDRRCSVIRCCRRSSQGVWGLQNLRSGDTRPALFRRTAAN</sequence>
<protein>
    <submittedName>
        <fullName evidence="1">Uncharacterized protein</fullName>
    </submittedName>
</protein>
<organism evidence="1 2">
    <name type="scientific">Leptidea sinapis</name>
    <dbReference type="NCBI Taxonomy" id="189913"/>
    <lineage>
        <taxon>Eukaryota</taxon>
        <taxon>Metazoa</taxon>
        <taxon>Ecdysozoa</taxon>
        <taxon>Arthropoda</taxon>
        <taxon>Hexapoda</taxon>
        <taxon>Insecta</taxon>
        <taxon>Pterygota</taxon>
        <taxon>Neoptera</taxon>
        <taxon>Endopterygota</taxon>
        <taxon>Lepidoptera</taxon>
        <taxon>Glossata</taxon>
        <taxon>Ditrysia</taxon>
        <taxon>Papilionoidea</taxon>
        <taxon>Pieridae</taxon>
        <taxon>Dismorphiinae</taxon>
        <taxon>Leptidea</taxon>
    </lineage>
</organism>
<gene>
    <name evidence="1" type="ORF">LSINAPIS_LOCUS14281</name>
</gene>
<evidence type="ECO:0000313" key="1">
    <source>
        <dbReference type="EMBL" id="VVD04554.1"/>
    </source>
</evidence>
<proteinExistence type="predicted"/>
<dbReference type="Proteomes" id="UP000324832">
    <property type="component" value="Unassembled WGS sequence"/>
</dbReference>
<name>A0A5E4R3J8_9NEOP</name>
<evidence type="ECO:0000313" key="2">
    <source>
        <dbReference type="Proteomes" id="UP000324832"/>
    </source>
</evidence>